<organism evidence="2 3">
    <name type="scientific">Austrofundulus limnaeus</name>
    <name type="common">Annual killifish</name>
    <dbReference type="NCBI Taxonomy" id="52670"/>
    <lineage>
        <taxon>Eukaryota</taxon>
        <taxon>Metazoa</taxon>
        <taxon>Chordata</taxon>
        <taxon>Craniata</taxon>
        <taxon>Vertebrata</taxon>
        <taxon>Euteleostomi</taxon>
        <taxon>Actinopterygii</taxon>
        <taxon>Neopterygii</taxon>
        <taxon>Teleostei</taxon>
        <taxon>Neoteleostei</taxon>
        <taxon>Acanthomorphata</taxon>
        <taxon>Ovalentaria</taxon>
        <taxon>Atherinomorphae</taxon>
        <taxon>Cyprinodontiformes</taxon>
        <taxon>Rivulidae</taxon>
        <taxon>Austrofundulus</taxon>
    </lineage>
</organism>
<protein>
    <submittedName>
        <fullName evidence="3">Uncharacterized protein LOC106526400</fullName>
    </submittedName>
</protein>
<dbReference type="OrthoDB" id="8909850at2759"/>
<evidence type="ECO:0000313" key="2">
    <source>
        <dbReference type="Proteomes" id="UP000192220"/>
    </source>
</evidence>
<feature type="transmembrane region" description="Helical" evidence="1">
    <location>
        <begin position="21"/>
        <end position="40"/>
    </location>
</feature>
<keyword evidence="1" id="KW-0812">Transmembrane</keyword>
<dbReference type="Proteomes" id="UP000192220">
    <property type="component" value="Unplaced"/>
</dbReference>
<proteinExistence type="predicted"/>
<name>A0A2I4C8X5_AUSLI</name>
<dbReference type="KEGG" id="alim:106526400"/>
<dbReference type="STRING" id="52670.A0A2I4C8X5"/>
<reference evidence="3" key="1">
    <citation type="submission" date="2025-08" db="UniProtKB">
        <authorList>
            <consortium name="RefSeq"/>
        </authorList>
    </citation>
    <scope>IDENTIFICATION</scope>
</reference>
<gene>
    <name evidence="3" type="primary">LOC106526400</name>
</gene>
<dbReference type="RefSeq" id="XP_013876452.1">
    <property type="nucleotide sequence ID" value="XM_014020998.1"/>
</dbReference>
<evidence type="ECO:0000256" key="1">
    <source>
        <dbReference type="SAM" id="Phobius"/>
    </source>
</evidence>
<keyword evidence="1" id="KW-1133">Transmembrane helix</keyword>
<dbReference type="InParanoid" id="A0A2I4C8X5"/>
<accession>A0A2I4C8X5</accession>
<keyword evidence="1" id="KW-0472">Membrane</keyword>
<dbReference type="AlphaFoldDB" id="A0A2I4C8X5"/>
<evidence type="ECO:0000313" key="3">
    <source>
        <dbReference type="RefSeq" id="XP_013876452.1"/>
    </source>
</evidence>
<sequence length="456" mass="51469">MRPFGKLEAKNTSPPIMRGSWKWVMIAGLIFVGIVGIIYLCEFFGVFPDGKACGSTDTSGHPFPSDNLTTFRSKRGIGTQHSDGPGNHRKNLKEYIKLNMKKGVFLELPRGSTTTFQFDLCEVIECQGKDWSFREYNLYLCVDPVLRAGAYPLGPSQVSLPPFVQGEGGPGLALHPFSRGDEGYRLVRTPSCKWEHTTHYTGSWVPTAEGLQEPVREWWKNVTFQRDYSPRRNLISVSFQGQWGPPLYDFKEQNSTYYSFIIGADAVGRDPQGFAMIQFIDPFLVNHSNVVQNRRTPTPYQPEEREKVIAVDYTRLKPLDIIERATGYTDSNLWLDWLIQSAKEQNVGDCVACASGRPQLYTEPAPLYPDDTWGFECMLSLTKTPTPENCTNLASIFPVIDNNTKPGAFTPHSSDRYVCFNFTSSTPLKDYGRIDPEWCNLTYPVINENKTVRAGT</sequence>
<keyword evidence="2" id="KW-1185">Reference proteome</keyword>
<dbReference type="GeneID" id="106526400"/>